<evidence type="ECO:0000259" key="1">
    <source>
        <dbReference type="Pfam" id="PF13588"/>
    </source>
</evidence>
<dbReference type="EMBL" id="MN041943">
    <property type="protein sequence ID" value="QID55923.1"/>
    <property type="molecule type" value="Genomic_DNA"/>
</dbReference>
<accession>A0A6G6BVA7</accession>
<protein>
    <recommendedName>
        <fullName evidence="1">Type I restriction enzyme R protein N-terminal domain-containing protein</fullName>
    </recommendedName>
</protein>
<dbReference type="AlphaFoldDB" id="A0A6G6BVA7"/>
<feature type="domain" description="Type I restriction enzyme R protein N-terminal" evidence="1">
    <location>
        <begin position="36"/>
        <end position="144"/>
    </location>
</feature>
<dbReference type="Pfam" id="PF13588">
    <property type="entry name" value="HSDR_N_2"/>
    <property type="match status" value="1"/>
</dbReference>
<name>A0A6G6BVA7_9FLAO</name>
<proteinExistence type="predicted"/>
<organism evidence="2">
    <name type="scientific">Blattabacterium sp.</name>
    <name type="common">Ectobius sp.</name>
    <dbReference type="NCBI Taxonomy" id="2712800"/>
    <lineage>
        <taxon>Bacteria</taxon>
        <taxon>Pseudomonadati</taxon>
        <taxon>Bacteroidota</taxon>
        <taxon>Flavobacteriia</taxon>
        <taxon>Flavobacteriales</taxon>
        <taxon>Blattabacteriaceae</taxon>
        <taxon>Blattabacterium</taxon>
    </lineage>
</organism>
<feature type="non-terminal residue" evidence="2">
    <location>
        <position position="144"/>
    </location>
</feature>
<evidence type="ECO:0000313" key="2">
    <source>
        <dbReference type="EMBL" id="QID55923.1"/>
    </source>
</evidence>
<dbReference type="InterPro" id="IPR029464">
    <property type="entry name" value="HSDR_N"/>
</dbReference>
<reference evidence="2" key="1">
    <citation type="journal article" date="2020" name="Biol. Lett.">
        <title>Evolutionary rates are correlated between cockroach symbionts and mitochondrial genomes.</title>
        <authorList>
            <person name="Arab D.A."/>
            <person name="Bourguignon T."/>
            <person name="Wang Z."/>
            <person name="Ho S.Y.W."/>
            <person name="Lo N."/>
        </authorList>
    </citation>
    <scope>NUCLEOTIDE SEQUENCE</scope>
    <source>
        <strain evidence="2">DHOG2958</strain>
    </source>
</reference>
<sequence>MKFFNFFIEKKLHINTTKNSSFIYCVIRKKFIIFSKEELIRQYIIFLLKEIKNYKNSNILVEVPIEINKLSKRLDILVLLNNKPHILVECKSPLIPITQKVFDQIAMYNKIVKSPYLMISNGVKNFVYQVNKLKKKFSFLKYIP</sequence>